<keyword evidence="2" id="KW-0812">Transmembrane</keyword>
<keyword evidence="2" id="KW-0472">Membrane</keyword>
<evidence type="ECO:0000256" key="2">
    <source>
        <dbReference type="SAM" id="Phobius"/>
    </source>
</evidence>
<name>A0A9W7AF68_9STRA</name>
<feature type="compositionally biased region" description="Low complexity" evidence="1">
    <location>
        <begin position="237"/>
        <end position="269"/>
    </location>
</feature>
<feature type="compositionally biased region" description="Basic and acidic residues" evidence="1">
    <location>
        <begin position="501"/>
        <end position="511"/>
    </location>
</feature>
<accession>A0A9W7AF68</accession>
<gene>
    <name evidence="3" type="ORF">TL16_g05167</name>
</gene>
<feature type="region of interest" description="Disordered" evidence="1">
    <location>
        <begin position="501"/>
        <end position="528"/>
    </location>
</feature>
<feature type="compositionally biased region" description="Basic and acidic residues" evidence="1">
    <location>
        <begin position="227"/>
        <end position="236"/>
    </location>
</feature>
<dbReference type="EMBL" id="BLQM01000149">
    <property type="protein sequence ID" value="GMH69481.1"/>
    <property type="molecule type" value="Genomic_DNA"/>
</dbReference>
<feature type="region of interest" description="Disordered" evidence="1">
    <location>
        <begin position="1"/>
        <end position="40"/>
    </location>
</feature>
<proteinExistence type="predicted"/>
<dbReference type="AlphaFoldDB" id="A0A9W7AF68"/>
<evidence type="ECO:0000313" key="4">
    <source>
        <dbReference type="Proteomes" id="UP001162640"/>
    </source>
</evidence>
<feature type="region of interest" description="Disordered" evidence="1">
    <location>
        <begin position="227"/>
        <end position="272"/>
    </location>
</feature>
<sequence length="528" mass="60187">MSGLTSDQPINVDDHQNRPRPSSPPTLRSSTSAFSSPTSHNNLRISVSSVASLTGYHEFQSNQFPLKFLNLLYQDNYQQQIIDCAALGLHLINEHEQIDEIIKNSSPVRHKVKEAIKSTKMGEVKSRLDMNDMLTDSKVSVNATVNAAVNGGKLTHSEAERIKDYTTSEVYKSFGIAWEDVALDEYERRFGCEVGSRNERFRSWRFWEEEEEEEGGRSERRRWDEVGDMGKRRADTETVTGTGTGTETTTTAANTTTSTSTTTTTNTLQPLPPQQQPLFYLIGIADGIKDEIFHNPLKKDPTDPFDDGIDFKPIIIECKHRMNKYSYRFYEVIQVVIYMIMHGTDEGDLVEVLRGDLDNEKVTKVSEVSEKVPQVTNININVTRMKLRDDSIDHEYNLRNSIVPRLYDLTKAVFKTRMDEHLRYRLLVGVAREDWKGLEDFFEEVGLGEWIGELTLGTQQSSEKARCVLILLRSVVVVVVVVPEALKALILIRRSTENSQRRKSEAEKLHQEGTIIDTGKKKKKKRHK</sequence>
<organism evidence="3 4">
    <name type="scientific">Triparma laevis f. inornata</name>
    <dbReference type="NCBI Taxonomy" id="1714386"/>
    <lineage>
        <taxon>Eukaryota</taxon>
        <taxon>Sar</taxon>
        <taxon>Stramenopiles</taxon>
        <taxon>Ochrophyta</taxon>
        <taxon>Bolidophyceae</taxon>
        <taxon>Parmales</taxon>
        <taxon>Triparmaceae</taxon>
        <taxon>Triparma</taxon>
    </lineage>
</organism>
<feature type="compositionally biased region" description="Low complexity" evidence="1">
    <location>
        <begin position="25"/>
        <end position="39"/>
    </location>
</feature>
<dbReference type="Proteomes" id="UP001162640">
    <property type="component" value="Unassembled WGS sequence"/>
</dbReference>
<reference evidence="4" key="1">
    <citation type="journal article" date="2023" name="Commun. Biol.">
        <title>Genome analysis of Parmales, the sister group of diatoms, reveals the evolutionary specialization of diatoms from phago-mixotrophs to photoautotrophs.</title>
        <authorList>
            <person name="Ban H."/>
            <person name="Sato S."/>
            <person name="Yoshikawa S."/>
            <person name="Yamada K."/>
            <person name="Nakamura Y."/>
            <person name="Ichinomiya M."/>
            <person name="Sato N."/>
            <person name="Blanc-Mathieu R."/>
            <person name="Endo H."/>
            <person name="Kuwata A."/>
            <person name="Ogata H."/>
        </authorList>
    </citation>
    <scope>NUCLEOTIDE SEQUENCE [LARGE SCALE GENOMIC DNA]</scope>
</reference>
<evidence type="ECO:0000313" key="3">
    <source>
        <dbReference type="EMBL" id="GMH69481.1"/>
    </source>
</evidence>
<feature type="transmembrane region" description="Helical" evidence="2">
    <location>
        <begin position="470"/>
        <end position="492"/>
    </location>
</feature>
<comment type="caution">
    <text evidence="3">The sequence shown here is derived from an EMBL/GenBank/DDBJ whole genome shotgun (WGS) entry which is preliminary data.</text>
</comment>
<keyword evidence="2" id="KW-1133">Transmembrane helix</keyword>
<protein>
    <submittedName>
        <fullName evidence="3">Uncharacterized protein</fullName>
    </submittedName>
</protein>
<evidence type="ECO:0000256" key="1">
    <source>
        <dbReference type="SAM" id="MobiDB-lite"/>
    </source>
</evidence>